<dbReference type="InterPro" id="IPR043129">
    <property type="entry name" value="ATPase_NBD"/>
</dbReference>
<name>A0ABU9VNN2_9BACI</name>
<dbReference type="Gene3D" id="3.30.420.40">
    <property type="match status" value="2"/>
</dbReference>
<dbReference type="Proteomes" id="UP001418796">
    <property type="component" value="Unassembled WGS sequence"/>
</dbReference>
<dbReference type="SUPFAM" id="SSF53067">
    <property type="entry name" value="Actin-like ATPase domain"/>
    <property type="match status" value="1"/>
</dbReference>
<dbReference type="RefSeq" id="WP_343132186.1">
    <property type="nucleotide sequence ID" value="NZ_JBCITK010000002.1"/>
</dbReference>
<evidence type="ECO:0000313" key="1">
    <source>
        <dbReference type="EMBL" id="MEN0645518.1"/>
    </source>
</evidence>
<keyword evidence="2" id="KW-1185">Reference proteome</keyword>
<protein>
    <submittedName>
        <fullName evidence="1">ParM/StbA family protein</fullName>
    </submittedName>
</protein>
<evidence type="ECO:0000313" key="2">
    <source>
        <dbReference type="Proteomes" id="UP001418796"/>
    </source>
</evidence>
<reference evidence="1 2" key="1">
    <citation type="submission" date="2024-03" db="EMBL/GenBank/DDBJ databases">
        <title>Bacilli Hybrid Assemblies.</title>
        <authorList>
            <person name="Kovac J."/>
        </authorList>
    </citation>
    <scope>NUCLEOTIDE SEQUENCE [LARGE SCALE GENOMIC DNA]</scope>
    <source>
        <strain evidence="1 2">FSL R7-0666</strain>
    </source>
</reference>
<comment type="caution">
    <text evidence="1">The sequence shown here is derived from an EMBL/GenBank/DDBJ whole genome shotgun (WGS) entry which is preliminary data.</text>
</comment>
<gene>
    <name evidence="1" type="ORF">MKY91_20345</name>
</gene>
<sequence>MSAKLVAVDIGNSETEMIFDGVLCRQPSVVKSIPKKPNIPEEKVSRRIANLLDEMIVHISSNAVKKQGLYFVGERAASSGQNLMNMNILLGNKHKNDIPVIMTLSMIAAREIQSYYQENKKLPEDNFLRTEIDFSTMIPASEYNKERASFLQDRFKGNSHTVIVNVGETLVTVSIKFNRVKVTQEGIPAHYALIQGKEDILDTFKETYLDDLTQKNVNPMDFKDKKILMVNIGDGSTEYIYIKNMNPVSDACSGEQKGIGHATEQAIQILKEQMDSGFSINRQQFMKIYRDPDHNLHEVVKPTLTDAKMIQAEEIIESISEKVLTELSGECQYILVYGGGSIELKDVMFEDLLDFSNNNYVKLLWIPEQYAVDLDVTGLDILNQKVFFKQPSSKV</sequence>
<dbReference type="CDD" id="cd24023">
    <property type="entry name" value="ASKHA_NBD_ParM_Alp7A-like"/>
    <property type="match status" value="1"/>
</dbReference>
<proteinExistence type="predicted"/>
<organism evidence="1 2">
    <name type="scientific">Alkalicoccobacillus gibsonii</name>
    <dbReference type="NCBI Taxonomy" id="79881"/>
    <lineage>
        <taxon>Bacteria</taxon>
        <taxon>Bacillati</taxon>
        <taxon>Bacillota</taxon>
        <taxon>Bacilli</taxon>
        <taxon>Bacillales</taxon>
        <taxon>Bacillaceae</taxon>
        <taxon>Alkalicoccobacillus</taxon>
    </lineage>
</organism>
<dbReference type="EMBL" id="JBCITK010000002">
    <property type="protein sequence ID" value="MEN0645518.1"/>
    <property type="molecule type" value="Genomic_DNA"/>
</dbReference>
<accession>A0ABU9VNN2</accession>